<dbReference type="InterPro" id="IPR026341">
    <property type="entry name" value="T9SS_type_B"/>
</dbReference>
<reference evidence="2 3" key="1">
    <citation type="submission" date="2018-07" db="EMBL/GenBank/DDBJ databases">
        <title>Genomic Encyclopedia of Type Strains, Phase III (KMG-III): the genomes of soil and plant-associated and newly described type strains.</title>
        <authorList>
            <person name="Whitman W."/>
        </authorList>
    </citation>
    <scope>NUCLEOTIDE SEQUENCE [LARGE SCALE GENOMIC DNA]</scope>
    <source>
        <strain evidence="2 3">CECT 8487</strain>
    </source>
</reference>
<name>A0A3D9H681_9FLAO</name>
<dbReference type="InterPro" id="IPR007110">
    <property type="entry name" value="Ig-like_dom"/>
</dbReference>
<dbReference type="Proteomes" id="UP000256629">
    <property type="component" value="Unassembled WGS sequence"/>
</dbReference>
<dbReference type="Pfam" id="PF13585">
    <property type="entry name" value="CHU_C"/>
    <property type="match status" value="1"/>
</dbReference>
<proteinExistence type="predicted"/>
<dbReference type="NCBIfam" id="TIGR04131">
    <property type="entry name" value="Bac_Flav_CTERM"/>
    <property type="match status" value="1"/>
</dbReference>
<dbReference type="OrthoDB" id="9765926at2"/>
<accession>A0A3D9H681</accession>
<evidence type="ECO:0000313" key="3">
    <source>
        <dbReference type="Proteomes" id="UP000256629"/>
    </source>
</evidence>
<dbReference type="SUPFAM" id="SSF75011">
    <property type="entry name" value="3-carboxy-cis,cis-mucoante lactonizing enzyme"/>
    <property type="match status" value="1"/>
</dbReference>
<dbReference type="PROSITE" id="PS50835">
    <property type="entry name" value="IG_LIKE"/>
    <property type="match status" value="1"/>
</dbReference>
<protein>
    <submittedName>
        <fullName evidence="2">Gliding motility-associated-like protein</fullName>
    </submittedName>
</protein>
<organism evidence="2 3">
    <name type="scientific">Seonamhaeicola aphaedonensis</name>
    <dbReference type="NCBI Taxonomy" id="1461338"/>
    <lineage>
        <taxon>Bacteria</taxon>
        <taxon>Pseudomonadati</taxon>
        <taxon>Bacteroidota</taxon>
        <taxon>Flavobacteriia</taxon>
        <taxon>Flavobacteriales</taxon>
        <taxon>Flavobacteriaceae</taxon>
    </lineage>
</organism>
<evidence type="ECO:0000259" key="1">
    <source>
        <dbReference type="PROSITE" id="PS50835"/>
    </source>
</evidence>
<evidence type="ECO:0000313" key="2">
    <source>
        <dbReference type="EMBL" id="RED44949.1"/>
    </source>
</evidence>
<sequence>MKNNFLFLSLCVFSVFGVFGQKEAANWYFGQNAGIRFNEDGTVTELIDGALSTNEGCTTISDENGNLLFYTDGITVWDRNHKPMPNANSASGGLFGDPSSSQSAIVIPKPKDNNIYYIFTVDTEGPNDLVDFGFNYSIVDLRLNNGLGDVVVGSKNINLRPDSSEKISAVVKDCESEELWVITFGPSGRTIETPNRSIPIHDTFYAYEVSENGINTTPIVSTFSNLNITDSRGYLKFSTDGTKIANANVVSGLFLYDFDADTGMVSGQIELAVNSTRPDKPQSAYGVEFSQNNKFLYVSAYYDSRDPNEFNDRFAQYTSLIQYDITAADVANNGIIIDERIGFRGALQLGLDGKIYRAMSETYFVGLPNLSVINTPNLRGANCNYEHKAINLRLDSTQGLPPFITSFFTQKVDIIGNDGTTTDLPLCEGDSFVLVAPDIPNASFQWQKNGIAINNQTNTLEVTNDEVGLYSVLIDANTGRCEDRFEGLARVTFSENPMAFDSALFQCDEDGAKDGFTLFNLNEANTDLTGGNEILSTKFYIDPSRTHEVDGNFFANTINPQTIYVKVFNEETSCFNYSELTLEVSVTDSNDATLTACDDDGNEDGFYTFILTDIENNIVSGLPTGLNISYYETYENALLERNDLGDTFTNTTPYSQTIYARVENANNCYGISEILLTVNQLPNIDTEDLTYYCLNNFPEPITINAGILNDSPSNYSYNWSSGEDTYEVNINEIGNYLVTVTNSNGCSKTRIVTVEASNIATINDIQVKDVSQNNVITTLTSGEGEYQYQLLDENNIPVTSFQESNIFENVFPGIYYINIMDIKNNCGTVRDAISVIGFPKFFTPNNDGIRDTWQVYGVSDMFQPNTKIQIFDRYGKLLKELSPSDEGWDGLFNGQRLPSDDYWFFVRLQDGRIFKSHFTLKN</sequence>
<feature type="domain" description="Ig-like" evidence="1">
    <location>
        <begin position="402"/>
        <end position="507"/>
    </location>
</feature>
<gene>
    <name evidence="2" type="ORF">DFQ02_10966</name>
</gene>
<dbReference type="RefSeq" id="WP_116525034.1">
    <property type="nucleotide sequence ID" value="NZ_QRDX01000009.1"/>
</dbReference>
<dbReference type="AlphaFoldDB" id="A0A3D9H681"/>
<keyword evidence="3" id="KW-1185">Reference proteome</keyword>
<dbReference type="EMBL" id="QRDX01000009">
    <property type="protein sequence ID" value="RED44949.1"/>
    <property type="molecule type" value="Genomic_DNA"/>
</dbReference>
<comment type="caution">
    <text evidence="2">The sequence shown here is derived from an EMBL/GenBank/DDBJ whole genome shotgun (WGS) entry which is preliminary data.</text>
</comment>